<sequence length="243" mass="26782">MRPAAKPYLDLRGALQEVAPEADRRRTALIVGAVNRLGEALLNRLLVEYRHVWVLTSKPLLSSTSRCDEVQLVGDPLDHAELAAVRLPRVDDVYCHVGERGLANQRDAGLQAVRHEDIVPLAEAAARAGARRFCLIEAMPPSAQMMRHLPLAAGETGRQLALLPFERVAHVHPTVFRTPPTGQGWLARFHASYLAQFAYMLPRSVTPLTSPRIAEACTRLMQSAGTGHQVFDVRDLRALLGLD</sequence>
<dbReference type="RefSeq" id="WP_189458873.1">
    <property type="nucleotide sequence ID" value="NZ_BMYO01000002.1"/>
</dbReference>
<proteinExistence type="predicted"/>
<comment type="caution">
    <text evidence="1">The sequence shown here is derived from an EMBL/GenBank/DDBJ whole genome shotgun (WGS) entry which is preliminary data.</text>
</comment>
<dbReference type="Proteomes" id="UP000604737">
    <property type="component" value="Unassembled WGS sequence"/>
</dbReference>
<accession>A0ABQ3GWB3</accession>
<keyword evidence="2" id="KW-1185">Reference proteome</keyword>
<reference evidence="2" key="1">
    <citation type="journal article" date="2019" name="Int. J. Syst. Evol. Microbiol.">
        <title>The Global Catalogue of Microorganisms (GCM) 10K type strain sequencing project: providing services to taxonomists for standard genome sequencing and annotation.</title>
        <authorList>
            <consortium name="The Broad Institute Genomics Platform"/>
            <consortium name="The Broad Institute Genome Sequencing Center for Infectious Disease"/>
            <person name="Wu L."/>
            <person name="Ma J."/>
        </authorList>
    </citation>
    <scope>NUCLEOTIDE SEQUENCE [LARGE SCALE GENOMIC DNA]</scope>
    <source>
        <strain evidence="2">KCTC 23701</strain>
    </source>
</reference>
<name>A0ABQ3GWB3_9NEIS</name>
<evidence type="ECO:0000313" key="1">
    <source>
        <dbReference type="EMBL" id="GHD58320.1"/>
    </source>
</evidence>
<gene>
    <name evidence="1" type="ORF">GCM10007350_08020</name>
</gene>
<evidence type="ECO:0000313" key="2">
    <source>
        <dbReference type="Proteomes" id="UP000604737"/>
    </source>
</evidence>
<evidence type="ECO:0008006" key="3">
    <source>
        <dbReference type="Google" id="ProtNLM"/>
    </source>
</evidence>
<protein>
    <recommendedName>
        <fullName evidence="3">Epimerase</fullName>
    </recommendedName>
</protein>
<dbReference type="Gene3D" id="3.40.50.720">
    <property type="entry name" value="NAD(P)-binding Rossmann-like Domain"/>
    <property type="match status" value="1"/>
</dbReference>
<dbReference type="SUPFAM" id="SSF51735">
    <property type="entry name" value="NAD(P)-binding Rossmann-fold domains"/>
    <property type="match status" value="1"/>
</dbReference>
<dbReference type="EMBL" id="BMYO01000002">
    <property type="protein sequence ID" value="GHD58320.1"/>
    <property type="molecule type" value="Genomic_DNA"/>
</dbReference>
<dbReference type="InterPro" id="IPR036291">
    <property type="entry name" value="NAD(P)-bd_dom_sf"/>
</dbReference>
<organism evidence="1 2">
    <name type="scientific">Jeongeupia chitinilytica</name>
    <dbReference type="NCBI Taxonomy" id="1041641"/>
    <lineage>
        <taxon>Bacteria</taxon>
        <taxon>Pseudomonadati</taxon>
        <taxon>Pseudomonadota</taxon>
        <taxon>Betaproteobacteria</taxon>
        <taxon>Neisseriales</taxon>
        <taxon>Chitinibacteraceae</taxon>
        <taxon>Jeongeupia</taxon>
    </lineage>
</organism>